<gene>
    <name evidence="5" type="ORF">C0630_17960</name>
</gene>
<dbReference type="RefSeq" id="WP_273440848.1">
    <property type="nucleotide sequence ID" value="NZ_PKUN01000030.1"/>
</dbReference>
<dbReference type="InterPro" id="IPR036770">
    <property type="entry name" value="Ankyrin_rpt-contain_sf"/>
</dbReference>
<dbReference type="Pfam" id="PF12796">
    <property type="entry name" value="Ank_2"/>
    <property type="match status" value="2"/>
</dbReference>
<dbReference type="SMART" id="SM00248">
    <property type="entry name" value="ANK"/>
    <property type="match status" value="3"/>
</dbReference>
<organism evidence="5 6">
    <name type="scientific">Sedimenticola selenatireducens</name>
    <dbReference type="NCBI Taxonomy" id="191960"/>
    <lineage>
        <taxon>Bacteria</taxon>
        <taxon>Pseudomonadati</taxon>
        <taxon>Pseudomonadota</taxon>
        <taxon>Gammaproteobacteria</taxon>
        <taxon>Chromatiales</taxon>
        <taxon>Sedimenticolaceae</taxon>
        <taxon>Sedimenticola</taxon>
    </lineage>
</organism>
<reference evidence="5 6" key="1">
    <citation type="submission" date="2017-11" db="EMBL/GenBank/DDBJ databases">
        <title>Genome-resolved metagenomics identifies genetic mobility, metabolic interactions, and unexpected diversity in perchlorate-reducing communities.</title>
        <authorList>
            <person name="Barnum T.P."/>
            <person name="Figueroa I.A."/>
            <person name="Carlstrom C.I."/>
            <person name="Lucas L.N."/>
            <person name="Engelbrektson A.L."/>
            <person name="Coates J.D."/>
        </authorList>
    </citation>
    <scope>NUCLEOTIDE SEQUENCE [LARGE SCALE GENOMIC DNA]</scope>
    <source>
        <strain evidence="5">BM301</strain>
    </source>
</reference>
<feature type="chain" id="PRO_5014918033" evidence="4">
    <location>
        <begin position="21"/>
        <end position="212"/>
    </location>
</feature>
<name>A0A2N6CRT4_9GAMM</name>
<evidence type="ECO:0000256" key="1">
    <source>
        <dbReference type="ARBA" id="ARBA00022737"/>
    </source>
</evidence>
<keyword evidence="2 3" id="KW-0040">ANK repeat</keyword>
<dbReference type="InterPro" id="IPR002110">
    <property type="entry name" value="Ankyrin_rpt"/>
</dbReference>
<keyword evidence="1" id="KW-0677">Repeat</keyword>
<evidence type="ECO:0000313" key="6">
    <source>
        <dbReference type="Proteomes" id="UP000235015"/>
    </source>
</evidence>
<proteinExistence type="predicted"/>
<accession>A0A2N6CRT4</accession>
<dbReference type="Proteomes" id="UP000235015">
    <property type="component" value="Unassembled WGS sequence"/>
</dbReference>
<dbReference type="PROSITE" id="PS51257">
    <property type="entry name" value="PROKAR_LIPOPROTEIN"/>
    <property type="match status" value="1"/>
</dbReference>
<sequence length="212" mass="23075">MNRLNLLVLTALLLLLTACGEPDKPSIPLNLAVERGDINQIERHILWGSDINKFNIDGEAPIHVAARQGSYIVVKLLTEKGADINILDKQGISPLGRAILSGRTQIADYLIKQGATQDPDGLLDLMVKAGEQDRDVIPLLIKWGAQINHQNEQGQTPLALAVSTGNLVLVKHLIENGADVNLADNAGQRPLTIARQRGDENIIRMLERNGAQ</sequence>
<dbReference type="AlphaFoldDB" id="A0A2N6CRT4"/>
<evidence type="ECO:0000256" key="3">
    <source>
        <dbReference type="PROSITE-ProRule" id="PRU00023"/>
    </source>
</evidence>
<dbReference type="Gene3D" id="1.25.40.20">
    <property type="entry name" value="Ankyrin repeat-containing domain"/>
    <property type="match status" value="2"/>
</dbReference>
<comment type="caution">
    <text evidence="5">The sequence shown here is derived from an EMBL/GenBank/DDBJ whole genome shotgun (WGS) entry which is preliminary data.</text>
</comment>
<feature type="repeat" description="ANK" evidence="3">
    <location>
        <begin position="186"/>
        <end position="212"/>
    </location>
</feature>
<keyword evidence="4" id="KW-0732">Signal</keyword>
<feature type="signal peptide" evidence="4">
    <location>
        <begin position="1"/>
        <end position="20"/>
    </location>
</feature>
<dbReference type="PANTHER" id="PTHR24171">
    <property type="entry name" value="ANKYRIN REPEAT DOMAIN-CONTAINING PROTEIN 39-RELATED"/>
    <property type="match status" value="1"/>
</dbReference>
<dbReference type="PROSITE" id="PS50088">
    <property type="entry name" value="ANK_REPEAT"/>
    <property type="match status" value="3"/>
</dbReference>
<evidence type="ECO:0000256" key="4">
    <source>
        <dbReference type="SAM" id="SignalP"/>
    </source>
</evidence>
<dbReference type="STRING" id="1111735.GCA_000428045_03101"/>
<evidence type="ECO:0000256" key="2">
    <source>
        <dbReference type="ARBA" id="ARBA00023043"/>
    </source>
</evidence>
<dbReference type="SUPFAM" id="SSF48403">
    <property type="entry name" value="Ankyrin repeat"/>
    <property type="match status" value="1"/>
</dbReference>
<protein>
    <submittedName>
        <fullName evidence="5">Ankyrin repeat domain-containing protein</fullName>
    </submittedName>
</protein>
<dbReference type="PRINTS" id="PR01415">
    <property type="entry name" value="ANKYRIN"/>
</dbReference>
<dbReference type="PANTHER" id="PTHR24171:SF9">
    <property type="entry name" value="ANKYRIN REPEAT DOMAIN-CONTAINING PROTEIN 39"/>
    <property type="match status" value="1"/>
</dbReference>
<dbReference type="EMBL" id="PKUN01000030">
    <property type="protein sequence ID" value="PLX59803.1"/>
    <property type="molecule type" value="Genomic_DNA"/>
</dbReference>
<feature type="repeat" description="ANK" evidence="3">
    <location>
        <begin position="57"/>
        <end position="89"/>
    </location>
</feature>
<evidence type="ECO:0000313" key="5">
    <source>
        <dbReference type="EMBL" id="PLX59803.1"/>
    </source>
</evidence>
<feature type="repeat" description="ANK" evidence="3">
    <location>
        <begin position="153"/>
        <end position="185"/>
    </location>
</feature>
<dbReference type="PROSITE" id="PS50297">
    <property type="entry name" value="ANK_REP_REGION"/>
    <property type="match status" value="3"/>
</dbReference>